<name>A0A9W8DPF6_9FUNG</name>
<evidence type="ECO:0000313" key="4">
    <source>
        <dbReference type="Proteomes" id="UP001150569"/>
    </source>
</evidence>
<feature type="compositionally biased region" description="Basic and acidic residues" evidence="1">
    <location>
        <begin position="49"/>
        <end position="61"/>
    </location>
</feature>
<keyword evidence="2" id="KW-0732">Signal</keyword>
<evidence type="ECO:0000256" key="1">
    <source>
        <dbReference type="SAM" id="MobiDB-lite"/>
    </source>
</evidence>
<feature type="compositionally biased region" description="Basic and acidic residues" evidence="1">
    <location>
        <begin position="33"/>
        <end position="42"/>
    </location>
</feature>
<organism evidence="3 4">
    <name type="scientific">Tieghemiomyces parasiticus</name>
    <dbReference type="NCBI Taxonomy" id="78921"/>
    <lineage>
        <taxon>Eukaryota</taxon>
        <taxon>Fungi</taxon>
        <taxon>Fungi incertae sedis</taxon>
        <taxon>Zoopagomycota</taxon>
        <taxon>Kickxellomycotina</taxon>
        <taxon>Dimargaritomycetes</taxon>
        <taxon>Dimargaritales</taxon>
        <taxon>Dimargaritaceae</taxon>
        <taxon>Tieghemiomyces</taxon>
    </lineage>
</organism>
<evidence type="ECO:0000313" key="3">
    <source>
        <dbReference type="EMBL" id="KAJ1912752.1"/>
    </source>
</evidence>
<feature type="non-terminal residue" evidence="3">
    <location>
        <position position="89"/>
    </location>
</feature>
<sequence length="89" mass="9212">MKVFNVALLATVALLGVMAVPMSLEVHPQSLSRRGEGKDGSSKRAGGKGKSEAKNTDEKKSNSSSSKGTTFPTEWTAGTGTYYGSEGGT</sequence>
<feature type="chain" id="PRO_5040974685" evidence="2">
    <location>
        <begin position="20"/>
        <end position="89"/>
    </location>
</feature>
<keyword evidence="4" id="KW-1185">Reference proteome</keyword>
<comment type="caution">
    <text evidence="3">The sequence shown here is derived from an EMBL/GenBank/DDBJ whole genome shotgun (WGS) entry which is preliminary data.</text>
</comment>
<feature type="region of interest" description="Disordered" evidence="1">
    <location>
        <begin position="26"/>
        <end position="89"/>
    </location>
</feature>
<accession>A0A9W8DPF6</accession>
<dbReference type="AlphaFoldDB" id="A0A9W8DPF6"/>
<dbReference type="EMBL" id="JANBPT010000804">
    <property type="protein sequence ID" value="KAJ1912752.1"/>
    <property type="molecule type" value="Genomic_DNA"/>
</dbReference>
<gene>
    <name evidence="3" type="ORF">IWQ60_009517</name>
</gene>
<feature type="compositionally biased region" description="Low complexity" evidence="1">
    <location>
        <begin position="76"/>
        <end position="89"/>
    </location>
</feature>
<feature type="signal peptide" evidence="2">
    <location>
        <begin position="1"/>
        <end position="19"/>
    </location>
</feature>
<dbReference type="Proteomes" id="UP001150569">
    <property type="component" value="Unassembled WGS sequence"/>
</dbReference>
<proteinExistence type="predicted"/>
<reference evidence="3" key="1">
    <citation type="submission" date="2022-07" db="EMBL/GenBank/DDBJ databases">
        <title>Phylogenomic reconstructions and comparative analyses of Kickxellomycotina fungi.</title>
        <authorList>
            <person name="Reynolds N.K."/>
            <person name="Stajich J.E."/>
            <person name="Barry K."/>
            <person name="Grigoriev I.V."/>
            <person name="Crous P."/>
            <person name="Smith M.E."/>
        </authorList>
    </citation>
    <scope>NUCLEOTIDE SEQUENCE</scope>
    <source>
        <strain evidence="3">RSA 861</strain>
    </source>
</reference>
<protein>
    <submittedName>
        <fullName evidence="3">Uncharacterized protein</fullName>
    </submittedName>
</protein>
<evidence type="ECO:0000256" key="2">
    <source>
        <dbReference type="SAM" id="SignalP"/>
    </source>
</evidence>